<name>A0ABS1HPY0_9BACT</name>
<keyword evidence="3" id="KW-1185">Reference proteome</keyword>
<evidence type="ECO:0000256" key="1">
    <source>
        <dbReference type="SAM" id="MobiDB-lite"/>
    </source>
</evidence>
<comment type="caution">
    <text evidence="2">The sequence shown here is derived from an EMBL/GenBank/DDBJ whole genome shotgun (WGS) entry which is preliminary data.</text>
</comment>
<sequence>MSRIFCKIAKMVKIRVHIATLLLAIYSIVFAHNVIPHHHHLDIVNNLVAMFDAHEANHHHHHYSDHSHTCDHHHEHSEKVNHQHDHDSHEACHFEVRPINSKTEHTHFVLVVINSVFDFHIDNDEELKHESDYTPPKLPEGYNLAVPLRAPPVFA</sequence>
<feature type="compositionally biased region" description="Basic and acidic residues" evidence="1">
    <location>
        <begin position="64"/>
        <end position="81"/>
    </location>
</feature>
<evidence type="ECO:0000313" key="3">
    <source>
        <dbReference type="Proteomes" id="UP000605676"/>
    </source>
</evidence>
<evidence type="ECO:0000313" key="2">
    <source>
        <dbReference type="EMBL" id="MBK3519706.1"/>
    </source>
</evidence>
<dbReference type="Proteomes" id="UP000605676">
    <property type="component" value="Unassembled WGS sequence"/>
</dbReference>
<protein>
    <submittedName>
        <fullName evidence="2">Uncharacterized protein</fullName>
    </submittedName>
</protein>
<organism evidence="2 3">
    <name type="scientific">Carboxylicivirga marina</name>
    <dbReference type="NCBI Taxonomy" id="2800988"/>
    <lineage>
        <taxon>Bacteria</taxon>
        <taxon>Pseudomonadati</taxon>
        <taxon>Bacteroidota</taxon>
        <taxon>Bacteroidia</taxon>
        <taxon>Marinilabiliales</taxon>
        <taxon>Marinilabiliaceae</taxon>
        <taxon>Carboxylicivirga</taxon>
    </lineage>
</organism>
<accession>A0ABS1HPY0</accession>
<dbReference type="RefSeq" id="WP_200466924.1">
    <property type="nucleotide sequence ID" value="NZ_JAENRR010000086.1"/>
</dbReference>
<dbReference type="EMBL" id="JAENRR010000086">
    <property type="protein sequence ID" value="MBK3519706.1"/>
    <property type="molecule type" value="Genomic_DNA"/>
</dbReference>
<feature type="region of interest" description="Disordered" evidence="1">
    <location>
        <begin position="61"/>
        <end position="81"/>
    </location>
</feature>
<reference evidence="2 3" key="1">
    <citation type="submission" date="2021-01" db="EMBL/GenBank/DDBJ databases">
        <title>Carboxyliciviraga sp.nov., isolated from coastal sediments.</title>
        <authorList>
            <person name="Lu D."/>
            <person name="Zhang T."/>
        </authorList>
    </citation>
    <scope>NUCLEOTIDE SEQUENCE [LARGE SCALE GENOMIC DNA]</scope>
    <source>
        <strain evidence="2 3">N1Y132</strain>
    </source>
</reference>
<gene>
    <name evidence="2" type="ORF">JIV24_20365</name>
</gene>
<proteinExistence type="predicted"/>